<keyword evidence="9" id="KW-1185">Reference proteome</keyword>
<dbReference type="PROSITE" id="PS51677">
    <property type="entry name" value="NODB"/>
    <property type="match status" value="1"/>
</dbReference>
<dbReference type="OrthoDB" id="9784220at2"/>
<dbReference type="EMBL" id="QFBC01000014">
    <property type="protein sequence ID" value="PWE53729.1"/>
    <property type="molecule type" value="Genomic_DNA"/>
</dbReference>
<dbReference type="InterPro" id="IPR050248">
    <property type="entry name" value="Polysacc_deacetylase_ArnD"/>
</dbReference>
<sequence>MEKTSMARTVWLTFDDGPNPLKTPVVLKCLKDNNIKATFFMVGNLAELHKSTAEAVAKAGHLIGNHTYTHRVLEGLPEAQIKEEISKADVPLSKLSTYKKWFRPPTGALDATVRKVAADLGFGIYKWNVDTKDYDSKDPDKWIPLGISEIKAQSSAAVVLNHDIYEATANHLQQFIDEIRKLPNTTFGAPSSLPVINTIAGGAEV</sequence>
<keyword evidence="4" id="KW-0479">Metal-binding</keyword>
<comment type="function">
    <text evidence="1">Is involved in generating a small heat-stable compound (Nod), an acylated oligomer of N-acetylglucosamine, that stimulates mitosis in various plant protoplasts.</text>
</comment>
<evidence type="ECO:0000313" key="9">
    <source>
        <dbReference type="Proteomes" id="UP000245252"/>
    </source>
</evidence>
<dbReference type="PANTHER" id="PTHR10587:SF133">
    <property type="entry name" value="CHITIN DEACETYLASE 1-RELATED"/>
    <property type="match status" value="1"/>
</dbReference>
<evidence type="ECO:0000256" key="5">
    <source>
        <dbReference type="ARBA" id="ARBA00022801"/>
    </source>
</evidence>
<evidence type="ECO:0000256" key="4">
    <source>
        <dbReference type="ARBA" id="ARBA00022723"/>
    </source>
</evidence>
<evidence type="ECO:0000259" key="7">
    <source>
        <dbReference type="PROSITE" id="PS51677"/>
    </source>
</evidence>
<comment type="similarity">
    <text evidence="2">Belongs to the polysaccharide deacetylase family.</text>
</comment>
<evidence type="ECO:0000256" key="1">
    <source>
        <dbReference type="ARBA" id="ARBA00003236"/>
    </source>
</evidence>
<dbReference type="InterPro" id="IPR011330">
    <property type="entry name" value="Glyco_hydro/deAcase_b/a-brl"/>
</dbReference>
<accession>A0A2U2DK83</accession>
<dbReference type="InterPro" id="IPR002509">
    <property type="entry name" value="NODB_dom"/>
</dbReference>
<protein>
    <recommendedName>
        <fullName evidence="3">Chitooligosaccharide deacetylase</fullName>
    </recommendedName>
    <alternativeName>
        <fullName evidence="6">Nodulation protein B</fullName>
    </alternativeName>
</protein>
<dbReference type="GO" id="GO:0046872">
    <property type="term" value="F:metal ion binding"/>
    <property type="evidence" value="ECO:0007669"/>
    <property type="project" value="UniProtKB-KW"/>
</dbReference>
<dbReference type="GO" id="GO:0016020">
    <property type="term" value="C:membrane"/>
    <property type="evidence" value="ECO:0007669"/>
    <property type="project" value="TreeGrafter"/>
</dbReference>
<evidence type="ECO:0000256" key="2">
    <source>
        <dbReference type="ARBA" id="ARBA00010973"/>
    </source>
</evidence>
<evidence type="ECO:0000256" key="3">
    <source>
        <dbReference type="ARBA" id="ARBA00020071"/>
    </source>
</evidence>
<organism evidence="8 9">
    <name type="scientific">Metarhizobium album</name>
    <dbReference type="NCBI Taxonomy" id="2182425"/>
    <lineage>
        <taxon>Bacteria</taxon>
        <taxon>Pseudomonadati</taxon>
        <taxon>Pseudomonadota</taxon>
        <taxon>Alphaproteobacteria</taxon>
        <taxon>Hyphomicrobiales</taxon>
        <taxon>Rhizobiaceae</taxon>
        <taxon>Metarhizobium</taxon>
    </lineage>
</organism>
<proteinExistence type="inferred from homology"/>
<dbReference type="SUPFAM" id="SSF88713">
    <property type="entry name" value="Glycoside hydrolase/deacetylase"/>
    <property type="match status" value="1"/>
</dbReference>
<dbReference type="Proteomes" id="UP000245252">
    <property type="component" value="Unassembled WGS sequence"/>
</dbReference>
<dbReference type="Gene3D" id="3.20.20.370">
    <property type="entry name" value="Glycoside hydrolase/deacetylase"/>
    <property type="match status" value="1"/>
</dbReference>
<reference evidence="8 9" key="1">
    <citation type="submission" date="2018-05" db="EMBL/GenBank/DDBJ databases">
        <title>The draft genome of strain NS-104.</title>
        <authorList>
            <person name="Hang P."/>
            <person name="Jiang J."/>
        </authorList>
    </citation>
    <scope>NUCLEOTIDE SEQUENCE [LARGE SCALE GENOMIC DNA]</scope>
    <source>
        <strain evidence="8 9">NS-104</strain>
    </source>
</reference>
<dbReference type="Pfam" id="PF01522">
    <property type="entry name" value="Polysacc_deac_1"/>
    <property type="match status" value="1"/>
</dbReference>
<dbReference type="GO" id="GO:0016810">
    <property type="term" value="F:hydrolase activity, acting on carbon-nitrogen (but not peptide) bonds"/>
    <property type="evidence" value="ECO:0007669"/>
    <property type="project" value="InterPro"/>
</dbReference>
<keyword evidence="5" id="KW-0378">Hydrolase</keyword>
<dbReference type="AlphaFoldDB" id="A0A2U2DK83"/>
<comment type="caution">
    <text evidence="8">The sequence shown here is derived from an EMBL/GenBank/DDBJ whole genome shotgun (WGS) entry which is preliminary data.</text>
</comment>
<dbReference type="GO" id="GO:0005975">
    <property type="term" value="P:carbohydrate metabolic process"/>
    <property type="evidence" value="ECO:0007669"/>
    <property type="project" value="InterPro"/>
</dbReference>
<dbReference type="CDD" id="cd10917">
    <property type="entry name" value="CE4_NodB_like_6s_7s"/>
    <property type="match status" value="1"/>
</dbReference>
<feature type="domain" description="NodB homology" evidence="7">
    <location>
        <begin position="8"/>
        <end position="188"/>
    </location>
</feature>
<name>A0A2U2DK83_9HYPH</name>
<gene>
    <name evidence="8" type="ORF">DEM27_24650</name>
</gene>
<dbReference type="PANTHER" id="PTHR10587">
    <property type="entry name" value="GLYCOSYL TRANSFERASE-RELATED"/>
    <property type="match status" value="1"/>
</dbReference>
<evidence type="ECO:0000313" key="8">
    <source>
        <dbReference type="EMBL" id="PWE53729.1"/>
    </source>
</evidence>
<evidence type="ECO:0000256" key="6">
    <source>
        <dbReference type="ARBA" id="ARBA00032976"/>
    </source>
</evidence>